<dbReference type="PANTHER" id="PTHR10791:SF22">
    <property type="entry name" value="BIDIRECTIONAL SUGAR TRANSPORTER SWEET11"/>
    <property type="match status" value="1"/>
</dbReference>
<keyword evidence="5" id="KW-0813">Transport</keyword>
<dbReference type="GO" id="GO:0051119">
    <property type="term" value="F:sugar transmembrane transporter activity"/>
    <property type="evidence" value="ECO:0007669"/>
    <property type="project" value="InterPro"/>
</dbReference>
<dbReference type="Gene3D" id="1.20.1280.290">
    <property type="match status" value="2"/>
</dbReference>
<evidence type="ECO:0000256" key="1">
    <source>
        <dbReference type="ARBA" id="ARBA00004651"/>
    </source>
</evidence>
<evidence type="ECO:0000256" key="6">
    <source>
        <dbReference type="ARBA" id="ARBA00022475"/>
    </source>
</evidence>
<dbReference type="GO" id="GO:0005886">
    <property type="term" value="C:plasma membrane"/>
    <property type="evidence" value="ECO:0007669"/>
    <property type="project" value="UniProtKB-SubCell"/>
</dbReference>
<evidence type="ECO:0000256" key="12">
    <source>
        <dbReference type="ARBA" id="ARBA00023136"/>
    </source>
</evidence>
<proteinExistence type="inferred from homology"/>
<evidence type="ECO:0000256" key="5">
    <source>
        <dbReference type="ARBA" id="ARBA00022448"/>
    </source>
</evidence>
<evidence type="ECO:0000256" key="11">
    <source>
        <dbReference type="ARBA" id="ARBA00023034"/>
    </source>
</evidence>
<keyword evidence="7 14" id="KW-0762">Sugar transport</keyword>
<evidence type="ECO:0000256" key="4">
    <source>
        <dbReference type="ARBA" id="ARBA00021741"/>
    </source>
</evidence>
<evidence type="ECO:0000256" key="9">
    <source>
        <dbReference type="ARBA" id="ARBA00022737"/>
    </source>
</evidence>
<sequence>MVFLAPLTTFYRIYKKKCTEGFQSLPYVVALFSATLWLFYAFIKKNELLLVIINSIGCIIESFYIAIYLAYAQNKARIYTAKLILFLNMGVFSVIVLTILLLIEQSHRARVLGWICVGFAVSVFVAPLSIMKLVIKTRSVEFMPFYLSFFLTISAIAWFFYGLLVKDLYVMVSSTTILRHTYEFKLCRLSVRSVKNARHIKNENDM</sequence>
<keyword evidence="11" id="KW-0333">Golgi apparatus</keyword>
<dbReference type="InterPro" id="IPR004316">
    <property type="entry name" value="SWEET_rpt"/>
</dbReference>
<keyword evidence="8 13" id="KW-0812">Transmembrane</keyword>
<accession>A0A2I0AXI6</accession>
<dbReference type="Proteomes" id="UP000236161">
    <property type="component" value="Unassembled WGS sequence"/>
</dbReference>
<name>A0A2I0AXI6_9ASPA</name>
<evidence type="ECO:0000256" key="13">
    <source>
        <dbReference type="SAM" id="Phobius"/>
    </source>
</evidence>
<organism evidence="14 15">
    <name type="scientific">Apostasia shenzhenica</name>
    <dbReference type="NCBI Taxonomy" id="1088818"/>
    <lineage>
        <taxon>Eukaryota</taxon>
        <taxon>Viridiplantae</taxon>
        <taxon>Streptophyta</taxon>
        <taxon>Embryophyta</taxon>
        <taxon>Tracheophyta</taxon>
        <taxon>Spermatophyta</taxon>
        <taxon>Magnoliopsida</taxon>
        <taxon>Liliopsida</taxon>
        <taxon>Asparagales</taxon>
        <taxon>Orchidaceae</taxon>
        <taxon>Apostasioideae</taxon>
        <taxon>Apostasia</taxon>
    </lineage>
</organism>
<feature type="transmembrane region" description="Helical" evidence="13">
    <location>
        <begin position="25"/>
        <end position="43"/>
    </location>
</feature>
<feature type="transmembrane region" description="Helical" evidence="13">
    <location>
        <begin position="109"/>
        <end position="130"/>
    </location>
</feature>
<dbReference type="Pfam" id="PF03083">
    <property type="entry name" value="MtN3_slv"/>
    <property type="match status" value="2"/>
</dbReference>
<evidence type="ECO:0000256" key="8">
    <source>
        <dbReference type="ARBA" id="ARBA00022692"/>
    </source>
</evidence>
<evidence type="ECO:0000256" key="3">
    <source>
        <dbReference type="ARBA" id="ARBA00007809"/>
    </source>
</evidence>
<dbReference type="InterPro" id="IPR047664">
    <property type="entry name" value="SWEET"/>
</dbReference>
<evidence type="ECO:0000256" key="7">
    <source>
        <dbReference type="ARBA" id="ARBA00022597"/>
    </source>
</evidence>
<dbReference type="OrthoDB" id="409725at2759"/>
<dbReference type="FunFam" id="1.20.1280.290:FF:000001">
    <property type="entry name" value="Bidirectional sugar transporter SWEET"/>
    <property type="match status" value="1"/>
</dbReference>
<dbReference type="PANTHER" id="PTHR10791">
    <property type="entry name" value="RAG1-ACTIVATING PROTEIN 1"/>
    <property type="match status" value="1"/>
</dbReference>
<dbReference type="FunFam" id="1.20.1280.290:FF:000004">
    <property type="entry name" value="Sugar transporter SWEET"/>
    <property type="match status" value="1"/>
</dbReference>
<keyword evidence="9" id="KW-0677">Repeat</keyword>
<keyword evidence="6" id="KW-1003">Cell membrane</keyword>
<evidence type="ECO:0000313" key="15">
    <source>
        <dbReference type="Proteomes" id="UP000236161"/>
    </source>
</evidence>
<gene>
    <name evidence="14" type="primary">SWEET14</name>
    <name evidence="14" type="ORF">AXF42_Ash008320</name>
</gene>
<comment type="subcellular location">
    <subcellularLocation>
        <location evidence="1">Cell membrane</location>
        <topology evidence="1">Multi-pass membrane protein</topology>
    </subcellularLocation>
    <subcellularLocation>
        <location evidence="2">Golgi apparatus membrane</location>
        <topology evidence="2">Multi-pass membrane protein</topology>
    </subcellularLocation>
</comment>
<dbReference type="GO" id="GO:0000139">
    <property type="term" value="C:Golgi membrane"/>
    <property type="evidence" value="ECO:0007669"/>
    <property type="project" value="UniProtKB-SubCell"/>
</dbReference>
<dbReference type="AlphaFoldDB" id="A0A2I0AXI6"/>
<evidence type="ECO:0000313" key="14">
    <source>
        <dbReference type="EMBL" id="PKA60261.1"/>
    </source>
</evidence>
<evidence type="ECO:0000256" key="10">
    <source>
        <dbReference type="ARBA" id="ARBA00022989"/>
    </source>
</evidence>
<evidence type="ECO:0000256" key="2">
    <source>
        <dbReference type="ARBA" id="ARBA00004653"/>
    </source>
</evidence>
<reference evidence="14 15" key="1">
    <citation type="journal article" date="2017" name="Nature">
        <title>The Apostasia genome and the evolution of orchids.</title>
        <authorList>
            <person name="Zhang G.Q."/>
            <person name="Liu K.W."/>
            <person name="Li Z."/>
            <person name="Lohaus R."/>
            <person name="Hsiao Y.Y."/>
            <person name="Niu S.C."/>
            <person name="Wang J.Y."/>
            <person name="Lin Y.C."/>
            <person name="Xu Q."/>
            <person name="Chen L.J."/>
            <person name="Yoshida K."/>
            <person name="Fujiwara S."/>
            <person name="Wang Z.W."/>
            <person name="Zhang Y.Q."/>
            <person name="Mitsuda N."/>
            <person name="Wang M."/>
            <person name="Liu G.H."/>
            <person name="Pecoraro L."/>
            <person name="Huang H.X."/>
            <person name="Xiao X.J."/>
            <person name="Lin M."/>
            <person name="Wu X.Y."/>
            <person name="Wu W.L."/>
            <person name="Chen Y.Y."/>
            <person name="Chang S.B."/>
            <person name="Sakamoto S."/>
            <person name="Ohme-Takagi M."/>
            <person name="Yagi M."/>
            <person name="Zeng S.J."/>
            <person name="Shen C.Y."/>
            <person name="Yeh C.M."/>
            <person name="Luo Y.B."/>
            <person name="Tsai W.C."/>
            <person name="Van de Peer Y."/>
            <person name="Liu Z.J."/>
        </authorList>
    </citation>
    <scope>NUCLEOTIDE SEQUENCE [LARGE SCALE GENOMIC DNA]</scope>
    <source>
        <strain evidence="15">cv. Shenzhen</strain>
        <tissue evidence="14">Stem</tissue>
    </source>
</reference>
<comment type="similarity">
    <text evidence="3">Belongs to the SWEET sugar transporter family.</text>
</comment>
<keyword evidence="10 13" id="KW-1133">Transmembrane helix</keyword>
<protein>
    <recommendedName>
        <fullName evidence="4">Sugar transporter SWEET1</fullName>
    </recommendedName>
</protein>
<dbReference type="EMBL" id="KZ451939">
    <property type="protein sequence ID" value="PKA60261.1"/>
    <property type="molecule type" value="Genomic_DNA"/>
</dbReference>
<keyword evidence="12 13" id="KW-0472">Membrane</keyword>
<feature type="transmembrane region" description="Helical" evidence="13">
    <location>
        <begin position="83"/>
        <end position="103"/>
    </location>
</feature>
<feature type="transmembrane region" description="Helical" evidence="13">
    <location>
        <begin position="49"/>
        <end position="71"/>
    </location>
</feature>
<feature type="transmembrane region" description="Helical" evidence="13">
    <location>
        <begin position="142"/>
        <end position="161"/>
    </location>
</feature>
<keyword evidence="15" id="KW-1185">Reference proteome</keyword>